<name>A0A5C8P0R3_9BURK</name>
<feature type="domain" description="N-terminal" evidence="1">
    <location>
        <begin position="2"/>
        <end position="122"/>
    </location>
</feature>
<accession>A0A5C8P0R3</accession>
<dbReference type="EMBL" id="VDUY01000002">
    <property type="protein sequence ID" value="TXL66894.1"/>
    <property type="molecule type" value="Genomic_DNA"/>
</dbReference>
<organism evidence="3 4">
    <name type="scientific">Zeimonas arvi</name>
    <dbReference type="NCBI Taxonomy" id="2498847"/>
    <lineage>
        <taxon>Bacteria</taxon>
        <taxon>Pseudomonadati</taxon>
        <taxon>Pseudomonadota</taxon>
        <taxon>Betaproteobacteria</taxon>
        <taxon>Burkholderiales</taxon>
        <taxon>Burkholderiaceae</taxon>
        <taxon>Zeimonas</taxon>
    </lineage>
</organism>
<feature type="domain" description="Polyvalent protein metallopeptidase" evidence="2">
    <location>
        <begin position="149"/>
        <end position="271"/>
    </location>
</feature>
<sequence length="300" mass="32522">MNDLYDAVTRRIVAALEAGTPPWIQPWSTDPADPYPANLATGRAYRGINVLLLNLQAAARQYRVNRWMTYRQALAMGAQVRKGEVGTPVILFKMKEIRAEGEPAAPDATARIVPLMRTFVVFNAAQIDGLPPKALPDPTAMPEWTPWESAELLLDASGAAISYGGSKAFYAPGQDRIQMPPRSAFAEGDAFYATALHELTHSTGHPSRCNRPLLPRQAIEAYAFEELVAEMGAAFLCAHCGLQGRLEHASYIESWLRALRQDKRLIFTAAARAQAAADYVLGLAGHGPQAQAPAASEVAA</sequence>
<evidence type="ECO:0000313" key="3">
    <source>
        <dbReference type="EMBL" id="TXL66894.1"/>
    </source>
</evidence>
<dbReference type="Pfam" id="PF18818">
    <property type="entry name" value="MPTase-PolyVal"/>
    <property type="match status" value="1"/>
</dbReference>
<dbReference type="Proteomes" id="UP000321548">
    <property type="component" value="Unassembled WGS sequence"/>
</dbReference>
<reference evidence="3 4" key="1">
    <citation type="submission" date="2019-06" db="EMBL/GenBank/DDBJ databases">
        <title>Quisquiliibacterium sp. nov., isolated from a maize field.</title>
        <authorList>
            <person name="Lin S.-Y."/>
            <person name="Tsai C.-F."/>
            <person name="Young C.-C."/>
        </authorList>
    </citation>
    <scope>NUCLEOTIDE SEQUENCE [LARGE SCALE GENOMIC DNA]</scope>
    <source>
        <strain evidence="3 4">CC-CFT501</strain>
    </source>
</reference>
<protein>
    <submittedName>
        <fullName evidence="3">DUF1738 domain-containing protein</fullName>
    </submittedName>
</protein>
<dbReference type="OrthoDB" id="784829at2"/>
<proteinExistence type="predicted"/>
<dbReference type="InterPro" id="IPR041459">
    <property type="entry name" value="MPTase-PolyVal"/>
</dbReference>
<gene>
    <name evidence="3" type="ORF">FHP08_04505</name>
</gene>
<keyword evidence="4" id="KW-1185">Reference proteome</keyword>
<dbReference type="InterPro" id="IPR013610">
    <property type="entry name" value="ArdC_N"/>
</dbReference>
<comment type="caution">
    <text evidence="3">The sequence shown here is derived from an EMBL/GenBank/DDBJ whole genome shotgun (WGS) entry which is preliminary data.</text>
</comment>
<dbReference type="Pfam" id="PF08401">
    <property type="entry name" value="ArdcN"/>
    <property type="match status" value="1"/>
</dbReference>
<evidence type="ECO:0000313" key="4">
    <source>
        <dbReference type="Proteomes" id="UP000321548"/>
    </source>
</evidence>
<evidence type="ECO:0000259" key="1">
    <source>
        <dbReference type="Pfam" id="PF08401"/>
    </source>
</evidence>
<dbReference type="PIRSF" id="PIRSF037112">
    <property type="entry name" value="Antirestriction_ArdC"/>
    <property type="match status" value="1"/>
</dbReference>
<dbReference type="GO" id="GO:0003697">
    <property type="term" value="F:single-stranded DNA binding"/>
    <property type="evidence" value="ECO:0007669"/>
    <property type="project" value="InterPro"/>
</dbReference>
<dbReference type="InterPro" id="IPR017113">
    <property type="entry name" value="Antirestriction_ArdC"/>
</dbReference>
<evidence type="ECO:0000259" key="2">
    <source>
        <dbReference type="Pfam" id="PF18818"/>
    </source>
</evidence>
<dbReference type="AlphaFoldDB" id="A0A5C8P0R3"/>